<dbReference type="InterPro" id="IPR007487">
    <property type="entry name" value="ABC_transpt-TYRBP-like"/>
</dbReference>
<reference evidence="1 4" key="2">
    <citation type="submission" date="2021-03" db="EMBL/GenBank/DDBJ databases">
        <title>Genome Sequence of Bradyrhizobium vignae strain ISRA400.</title>
        <authorList>
            <person name="Tisa L.S."/>
            <person name="Svistoonoff S."/>
            <person name="Hocher V."/>
            <person name="Fall S."/>
            <person name="Zaiya A."/>
            <person name="Naing D."/>
            <person name="Niang N."/>
            <person name="Diouf A."/>
            <person name="Dasylva M.C."/>
            <person name="Toure O."/>
            <person name="Gueye M."/>
            <person name="Gully D."/>
            <person name="Tisseyre P."/>
            <person name="Simpson S."/>
            <person name="Morris K."/>
            <person name="Thomas W.K."/>
        </authorList>
    </citation>
    <scope>NUCLEOTIDE SEQUENCE [LARGE SCALE GENOMIC DNA]</scope>
    <source>
        <strain evidence="1 4">ISRA400</strain>
    </source>
</reference>
<accession>A0A2U3Q7A3</accession>
<dbReference type="Gene3D" id="3.40.50.2300">
    <property type="match status" value="2"/>
</dbReference>
<keyword evidence="4" id="KW-1185">Reference proteome</keyword>
<dbReference type="PANTHER" id="PTHR35271">
    <property type="entry name" value="ABC TRANSPORTER, SUBSTRATE-BINDING LIPOPROTEIN-RELATED"/>
    <property type="match status" value="1"/>
</dbReference>
<dbReference type="KEGG" id="bvz:BRAD3257_6291"/>
<accession>A0A4Q0QUW3</accession>
<evidence type="ECO:0000313" key="2">
    <source>
        <dbReference type="EMBL" id="SPP97189.1"/>
    </source>
</evidence>
<dbReference type="Proteomes" id="UP000246085">
    <property type="component" value="Chromosome BRAD3257"/>
</dbReference>
<dbReference type="Proteomes" id="UP000669317">
    <property type="component" value="Unassembled WGS sequence"/>
</dbReference>
<dbReference type="PANTHER" id="PTHR35271:SF1">
    <property type="entry name" value="ABC TRANSPORTER, SUBSTRATE-BINDING LIPOPROTEIN"/>
    <property type="match status" value="1"/>
</dbReference>
<gene>
    <name evidence="2" type="ORF">BRAD3257_6291</name>
    <name evidence="1" type="ORF">JWS04_30520</name>
</gene>
<dbReference type="OrthoDB" id="8217060at2"/>
<dbReference type="CDD" id="cd06325">
    <property type="entry name" value="PBP1_ABC_unchar_transporter"/>
    <property type="match status" value="1"/>
</dbReference>
<dbReference type="EMBL" id="LS398110">
    <property type="protein sequence ID" value="SPP97189.1"/>
    <property type="molecule type" value="Genomic_DNA"/>
</dbReference>
<dbReference type="RefSeq" id="WP_122404622.1">
    <property type="nucleotide sequence ID" value="NZ_JAGIKT010000080.1"/>
</dbReference>
<protein>
    <submittedName>
        <fullName evidence="1">ABC transporter substrate-binding protein</fullName>
    </submittedName>
    <submittedName>
        <fullName evidence="2">ABC-type uncharacterized transport system, periplasmic component</fullName>
    </submittedName>
</protein>
<reference evidence="2 3" key="1">
    <citation type="submission" date="2018-03" db="EMBL/GenBank/DDBJ databases">
        <authorList>
            <person name="Gully D."/>
        </authorList>
    </citation>
    <scope>NUCLEOTIDE SEQUENCE [LARGE SCALE GENOMIC DNA]</scope>
    <source>
        <strain evidence="2">ORS3257</strain>
    </source>
</reference>
<name>A0A2U3Q7A3_9BRAD</name>
<evidence type="ECO:0000313" key="3">
    <source>
        <dbReference type="Proteomes" id="UP000246085"/>
    </source>
</evidence>
<evidence type="ECO:0000313" key="4">
    <source>
        <dbReference type="Proteomes" id="UP000669317"/>
    </source>
</evidence>
<dbReference type="AlphaFoldDB" id="A0A2U3Q7A3"/>
<dbReference type="EMBL" id="JAGIKT010000080">
    <property type="protein sequence ID" value="MBP0115324.1"/>
    <property type="molecule type" value="Genomic_DNA"/>
</dbReference>
<sequence>MKLRDLRRRELLGILAGAAAVPVAARAEKDLPVVAVLVPGPAKNAENRLAAIRQGMREAGLTEGVNFTFALRYADGFFDRLPALALELAALKPRVIIASAAAAPVAHKVLPELPLVFTSYAADPIKAGFAESYIHPGGHATGNVMNAVGGEEALTQKRMNLFKELVPDLKAIGFIGTSSLLATAELNALQSVAGQFGFVVVRHPLGRLDEIEGAVSASIRDGVGALYVSGEPLLYNNMPRVLPLVMAPGKPTVGTYPDWGRAGLLMSYSADLIDDFRRAGIYAAKILGGEKPADLPIEQASKFVLVLNLKTAKSLGLAAADRLLTVADEVIE</sequence>
<proteinExistence type="predicted"/>
<evidence type="ECO:0000313" key="1">
    <source>
        <dbReference type="EMBL" id="MBP0115324.1"/>
    </source>
</evidence>
<organism evidence="2 3">
    <name type="scientific">Bradyrhizobium vignae</name>
    <dbReference type="NCBI Taxonomy" id="1549949"/>
    <lineage>
        <taxon>Bacteria</taxon>
        <taxon>Pseudomonadati</taxon>
        <taxon>Pseudomonadota</taxon>
        <taxon>Alphaproteobacteria</taxon>
        <taxon>Hyphomicrobiales</taxon>
        <taxon>Nitrobacteraceae</taxon>
        <taxon>Bradyrhizobium</taxon>
    </lineage>
</organism>
<dbReference type="Pfam" id="PF04392">
    <property type="entry name" value="ABC_sub_bind"/>
    <property type="match status" value="1"/>
</dbReference>